<evidence type="ECO:0000313" key="2">
    <source>
        <dbReference type="EMBL" id="GGZ93966.1"/>
    </source>
</evidence>
<accession>A0A918VFT8</accession>
<evidence type="ECO:0000256" key="1">
    <source>
        <dbReference type="SAM" id="SignalP"/>
    </source>
</evidence>
<protein>
    <recommendedName>
        <fullName evidence="4">Secreted protein</fullName>
    </recommendedName>
</protein>
<feature type="chain" id="PRO_5037151104" description="Secreted protein" evidence="1">
    <location>
        <begin position="29"/>
        <end position="156"/>
    </location>
</feature>
<name>A0A918VFT8_9ACTN</name>
<evidence type="ECO:0008006" key="4">
    <source>
        <dbReference type="Google" id="ProtNLM"/>
    </source>
</evidence>
<dbReference type="EMBL" id="BMWH01000014">
    <property type="protein sequence ID" value="GGZ93966.1"/>
    <property type="molecule type" value="Genomic_DNA"/>
</dbReference>
<keyword evidence="1" id="KW-0732">Signal</keyword>
<feature type="signal peptide" evidence="1">
    <location>
        <begin position="1"/>
        <end position="28"/>
    </location>
</feature>
<dbReference type="Proteomes" id="UP000623010">
    <property type="component" value="Unassembled WGS sequence"/>
</dbReference>
<comment type="caution">
    <text evidence="2">The sequence shown here is derived from an EMBL/GenBank/DDBJ whole genome shotgun (WGS) entry which is preliminary data.</text>
</comment>
<evidence type="ECO:0000313" key="3">
    <source>
        <dbReference type="Proteomes" id="UP000623010"/>
    </source>
</evidence>
<dbReference type="AlphaFoldDB" id="A0A918VFT8"/>
<reference evidence="2" key="1">
    <citation type="journal article" date="2014" name="Int. J. Syst. Evol. Microbiol.">
        <title>Complete genome sequence of Corynebacterium casei LMG S-19264T (=DSM 44701T), isolated from a smear-ripened cheese.</title>
        <authorList>
            <consortium name="US DOE Joint Genome Institute (JGI-PGF)"/>
            <person name="Walter F."/>
            <person name="Albersmeier A."/>
            <person name="Kalinowski J."/>
            <person name="Ruckert C."/>
        </authorList>
    </citation>
    <scope>NUCLEOTIDE SEQUENCE</scope>
    <source>
        <strain evidence="2">JCM 5016</strain>
    </source>
</reference>
<proteinExistence type="predicted"/>
<reference evidence="2" key="2">
    <citation type="submission" date="2020-09" db="EMBL/GenBank/DDBJ databases">
        <authorList>
            <person name="Sun Q."/>
            <person name="Ohkuma M."/>
        </authorList>
    </citation>
    <scope>NUCLEOTIDE SEQUENCE</scope>
    <source>
        <strain evidence="2">JCM 5016</strain>
    </source>
</reference>
<organism evidence="2 3">
    <name type="scientific">Streptomyces echinoruber</name>
    <dbReference type="NCBI Taxonomy" id="68898"/>
    <lineage>
        <taxon>Bacteria</taxon>
        <taxon>Bacillati</taxon>
        <taxon>Actinomycetota</taxon>
        <taxon>Actinomycetes</taxon>
        <taxon>Kitasatosporales</taxon>
        <taxon>Streptomycetaceae</taxon>
        <taxon>Streptomyces</taxon>
    </lineage>
</organism>
<dbReference type="RefSeq" id="WP_190058437.1">
    <property type="nucleotide sequence ID" value="NZ_BMWH01000014.1"/>
</dbReference>
<gene>
    <name evidence="2" type="ORF">GCM10010389_35790</name>
</gene>
<sequence>MSLRKGITLAAAAAALVGGQLAATQASAAPAPSSPLQKRVAQYLESHPDAHRIGSATLSIPGGTVTLAAPGAAPSTAAISCGSGHLCIQDGLGDRYDYYYCGYYDFDGVGDGVFNNNQTSGTVAKFYNENGSLRWSNTAKDTGTASWTPVWHIRPC</sequence>
<keyword evidence="3" id="KW-1185">Reference proteome</keyword>